<reference evidence="2 3" key="2">
    <citation type="submission" date="2013-02" db="EMBL/GenBank/DDBJ databases">
        <title>The Genome Sequence of Plasmodium falciparum MaliPS096_E11.</title>
        <authorList>
            <consortium name="The Broad Institute Genome Sequencing Platform"/>
            <consortium name="The Broad Institute Genome Sequencing Center for Infectious Disease"/>
            <person name="Neafsey D."/>
            <person name="Cheeseman I."/>
            <person name="Volkman S."/>
            <person name="Adams J."/>
            <person name="Walker B."/>
            <person name="Young S.K."/>
            <person name="Zeng Q."/>
            <person name="Gargeya S."/>
            <person name="Fitzgerald M."/>
            <person name="Haas B."/>
            <person name="Abouelleil A."/>
            <person name="Alvarado L."/>
            <person name="Arachchi H.M."/>
            <person name="Berlin A.M."/>
            <person name="Chapman S.B."/>
            <person name="Dewar J."/>
            <person name="Goldberg J."/>
            <person name="Griggs A."/>
            <person name="Gujja S."/>
            <person name="Hansen M."/>
            <person name="Howarth C."/>
            <person name="Imamovic A."/>
            <person name="Larimer J."/>
            <person name="McCowan C."/>
            <person name="Murphy C."/>
            <person name="Neiman D."/>
            <person name="Pearson M."/>
            <person name="Priest M."/>
            <person name="Roberts A."/>
            <person name="Saif S."/>
            <person name="Shea T."/>
            <person name="Sisk P."/>
            <person name="Sykes S."/>
            <person name="Wortman J."/>
            <person name="Nusbaum C."/>
            <person name="Birren B."/>
        </authorList>
    </citation>
    <scope>NUCLEOTIDE SEQUENCE [LARGE SCALE GENOMIC DNA]</scope>
    <source>
        <strain evidence="2 3">MaliPS096_E11</strain>
    </source>
</reference>
<feature type="region of interest" description="Disordered" evidence="1">
    <location>
        <begin position="1"/>
        <end position="29"/>
    </location>
</feature>
<dbReference type="OrthoDB" id="372805at2759"/>
<proteinExistence type="predicted"/>
<accession>A0A024WIS6</accession>
<protein>
    <submittedName>
        <fullName evidence="2">Uncharacterized protein</fullName>
    </submittedName>
</protein>
<dbReference type="AlphaFoldDB" id="A0A024WIS6"/>
<dbReference type="InterPro" id="IPR053300">
    <property type="entry name" value="Homeobox-like_regulator"/>
</dbReference>
<evidence type="ECO:0000313" key="3">
    <source>
        <dbReference type="Proteomes" id="UP000030699"/>
    </source>
</evidence>
<dbReference type="PANTHER" id="PTHR45795:SF1">
    <property type="entry name" value="MACRO DOMAIN-CONTAINING PROTEIN"/>
    <property type="match status" value="1"/>
</dbReference>
<feature type="compositionally biased region" description="Basic and acidic residues" evidence="1">
    <location>
        <begin position="59"/>
        <end position="84"/>
    </location>
</feature>
<organism evidence="2 3">
    <name type="scientific">Plasmodium falciparum MaliPS096_E11</name>
    <dbReference type="NCBI Taxonomy" id="1036727"/>
    <lineage>
        <taxon>Eukaryota</taxon>
        <taxon>Sar</taxon>
        <taxon>Alveolata</taxon>
        <taxon>Apicomplexa</taxon>
        <taxon>Aconoidasida</taxon>
        <taxon>Haemosporida</taxon>
        <taxon>Plasmodiidae</taxon>
        <taxon>Plasmodium</taxon>
        <taxon>Plasmodium (Laverania)</taxon>
    </lineage>
</organism>
<evidence type="ECO:0000256" key="1">
    <source>
        <dbReference type="SAM" id="MobiDB-lite"/>
    </source>
</evidence>
<name>A0A024WIS6_PLAFA</name>
<feature type="compositionally biased region" description="Polar residues" evidence="1">
    <location>
        <begin position="209"/>
        <end position="229"/>
    </location>
</feature>
<evidence type="ECO:0000313" key="2">
    <source>
        <dbReference type="EMBL" id="ETW46600.1"/>
    </source>
</evidence>
<feature type="compositionally biased region" description="Basic and acidic residues" evidence="1">
    <location>
        <begin position="309"/>
        <end position="318"/>
    </location>
</feature>
<feature type="compositionally biased region" description="Low complexity" evidence="1">
    <location>
        <begin position="114"/>
        <end position="127"/>
    </location>
</feature>
<dbReference type="EMBL" id="KI925625">
    <property type="protein sequence ID" value="ETW46600.1"/>
    <property type="molecule type" value="Genomic_DNA"/>
</dbReference>
<gene>
    <name evidence="2" type="ORF">PFMALIP_05503</name>
</gene>
<feature type="region of interest" description="Disordered" evidence="1">
    <location>
        <begin position="203"/>
        <end position="319"/>
    </location>
</feature>
<feature type="compositionally biased region" description="Polar residues" evidence="1">
    <location>
        <begin position="14"/>
        <end position="29"/>
    </location>
</feature>
<feature type="compositionally biased region" description="Polar residues" evidence="1">
    <location>
        <begin position="148"/>
        <end position="157"/>
    </location>
</feature>
<feature type="region of interest" description="Disordered" evidence="1">
    <location>
        <begin position="59"/>
        <end position="164"/>
    </location>
</feature>
<sequence>MKRGRRKVDGDGNCPSNGMASSQRNDNSNKNIVRKIYVIEDDNTDSEDKKICKNRRLDLHNSSSRESKDMKLSEEPRHINEKCINDNNKINNNNPEKDIIDLSDSSNDMKHKNNNNNNNNKSHTKNNIFFQTNNPDTSYKIKKDSTTKQENTSSSLHDVSINDNHNEVNNENVLVGGNDSINNGNYINKKTNNLQNVKNTTNSKRKKYNSNNTMPTKKYNNTHQDNNITENREKENTSSIYDNTCNKNNTVHISRGKKNKSSISIHPMRLRNSTVSNCKKENSQGDEEKENENNIPNKRQTRNIGKINVHIEKEERGNQENIQQNYSVINNNIIENKTDDKKPNIANKKSIQKRTNKRMNVETFDICAEQNGNSKKNNSTLVNTNPNDLYDDINVKTDCDWKKYYLSNVISFLNCKYVDLNNYLLSMKYKSVKNIDILDYIHTKYYDNLKYIYFDLHLEKNSSKISSGDLYVILNPILNVTYYSKMIDYCMSCIPSNCRRRITRKRFFNSNATLTDNSNINSIRTDNWYTTHYRNIHESEIFDYQWSIPTEPKGSFYRTVNAYRINRYFMYRNTLVARTINLNATNNVSVFYTINKISYEYNIKISFDNFWNIADPENNYVYYYYFDFDTNQYYTYKITKIGRSGNSNLIKEFLIKMKPTFWCLQDIIIYSSLIFHSTYMRYEKMIHFVTFHDYLQLFVQEHLKQFLELFDALQEPIPKKFLRKIKIYRRLEFSLIFTLCETRKKLHAYSSITRRIDSFLSDYAFFSESQKFRFIYHFYSVRLLGVSPSDLYMKTNKFLSMYDAYVRKNERNADRIPIMFNKFGILLEALIYKCIQYDIINTDIRNNKNEAKNTQNVGNDGNAANFVKSGNVKNAANFVKSGNVKKKC</sequence>
<feature type="compositionally biased region" description="Polar residues" evidence="1">
    <location>
        <begin position="237"/>
        <end position="252"/>
    </location>
</feature>
<feature type="compositionally biased region" description="Polar residues" evidence="1">
    <location>
        <begin position="128"/>
        <end position="137"/>
    </location>
</feature>
<feature type="compositionally biased region" description="Low complexity" evidence="1">
    <location>
        <begin position="85"/>
        <end position="94"/>
    </location>
</feature>
<reference evidence="2 3" key="1">
    <citation type="submission" date="2013-02" db="EMBL/GenBank/DDBJ databases">
        <title>The Genome Annotation of Plasmodium falciparum MaliPS096_E11.</title>
        <authorList>
            <consortium name="The Broad Institute Genome Sequencing Platform"/>
            <consortium name="The Broad Institute Genome Sequencing Center for Infectious Disease"/>
            <person name="Neafsey D."/>
            <person name="Hoffman S."/>
            <person name="Volkman S."/>
            <person name="Rosenthal P."/>
            <person name="Walker B."/>
            <person name="Young S.K."/>
            <person name="Zeng Q."/>
            <person name="Gargeya S."/>
            <person name="Fitzgerald M."/>
            <person name="Haas B."/>
            <person name="Abouelleil A."/>
            <person name="Allen A.W."/>
            <person name="Alvarado L."/>
            <person name="Arachchi H.M."/>
            <person name="Berlin A.M."/>
            <person name="Chapman S.B."/>
            <person name="Gainer-Dewar J."/>
            <person name="Goldberg J."/>
            <person name="Griggs A."/>
            <person name="Gujja S."/>
            <person name="Hansen M."/>
            <person name="Howarth C."/>
            <person name="Imamovic A."/>
            <person name="Ireland A."/>
            <person name="Larimer J."/>
            <person name="McCowan C."/>
            <person name="Murphy C."/>
            <person name="Pearson M."/>
            <person name="Poon T.W."/>
            <person name="Priest M."/>
            <person name="Roberts A."/>
            <person name="Saif S."/>
            <person name="Shea T."/>
            <person name="Sisk P."/>
            <person name="Sykes S."/>
            <person name="Wortman J."/>
            <person name="Nusbaum C."/>
            <person name="Birren B."/>
        </authorList>
    </citation>
    <scope>NUCLEOTIDE SEQUENCE [LARGE SCALE GENOMIC DNA]</scope>
    <source>
        <strain evidence="2 3">MaliPS096_E11</strain>
    </source>
</reference>
<dbReference type="Proteomes" id="UP000030699">
    <property type="component" value="Unassembled WGS sequence"/>
</dbReference>
<dbReference type="PANTHER" id="PTHR45795">
    <property type="entry name" value="EARLY GAMETOCYTE ENRICHED PHOSPHOPROTEIN EGXP"/>
    <property type="match status" value="1"/>
</dbReference>